<feature type="compositionally biased region" description="Basic and acidic residues" evidence="1">
    <location>
        <begin position="276"/>
        <end position="289"/>
    </location>
</feature>
<evidence type="ECO:0000256" key="1">
    <source>
        <dbReference type="SAM" id="MobiDB-lite"/>
    </source>
</evidence>
<feature type="compositionally biased region" description="Pro residues" evidence="1">
    <location>
        <begin position="332"/>
        <end position="344"/>
    </location>
</feature>
<evidence type="ECO:0000313" key="4">
    <source>
        <dbReference type="Proteomes" id="UP000799779"/>
    </source>
</evidence>
<feature type="compositionally biased region" description="Acidic residues" evidence="1">
    <location>
        <begin position="252"/>
        <end position="267"/>
    </location>
</feature>
<dbReference type="Proteomes" id="UP000799779">
    <property type="component" value="Unassembled WGS sequence"/>
</dbReference>
<feature type="region of interest" description="Disordered" evidence="1">
    <location>
        <begin position="66"/>
        <end position="88"/>
    </location>
</feature>
<proteinExistence type="predicted"/>
<feature type="chain" id="PRO_5025591173" evidence="2">
    <location>
        <begin position="20"/>
        <end position="401"/>
    </location>
</feature>
<feature type="signal peptide" evidence="2">
    <location>
        <begin position="1"/>
        <end position="19"/>
    </location>
</feature>
<sequence length="401" mass="45138">MHIPTVVAFAYIFLTSTSAATIPIRNDPHGSGQRHPLAIRGSNSLSDGIETPRYFQRRAVKYENNNGNQPTCCPQKGKGKGEKRECRGNKIQDPNNECLCKRCGKGERPDPLRTKCIDKEKRYQDWQQKKGQSDQSAKQTQVQRKKNRAGKCVVLGALAMGGEAAAPYLENFFDEKFLKSENMLELFGDTKLVGNDDNMYDDPAFTESYVNAGNGGQPAKAKRQEESTLEDDEIIYDEEWKEFMENHSPENTEYEDQVFDPEPEEGAIIDNGFKARRVDMNDPVDKTTELEEELPITSPEDLQARGIGNLLQKMDYNEPVPSHEPSTEKPGNPLPSPTVNPPPKLKPDSVKVSKTPSKKSKQEQKDGAGKIRDANKDRFRDCLMGKKVVQREEMSEIIGKR</sequence>
<protein>
    <submittedName>
        <fullName evidence="3">Uncharacterized protein</fullName>
    </submittedName>
</protein>
<feature type="compositionally biased region" description="Basic and acidic residues" evidence="1">
    <location>
        <begin position="360"/>
        <end position="378"/>
    </location>
</feature>
<evidence type="ECO:0000313" key="3">
    <source>
        <dbReference type="EMBL" id="KAF1993840.1"/>
    </source>
</evidence>
<accession>A0A6A5VWR4</accession>
<feature type="region of interest" description="Disordered" evidence="1">
    <location>
        <begin position="27"/>
        <end position="49"/>
    </location>
</feature>
<keyword evidence="2" id="KW-0732">Signal</keyword>
<name>A0A6A5VWR4_9PLEO</name>
<organism evidence="3 4">
    <name type="scientific">Amniculicola lignicola CBS 123094</name>
    <dbReference type="NCBI Taxonomy" id="1392246"/>
    <lineage>
        <taxon>Eukaryota</taxon>
        <taxon>Fungi</taxon>
        <taxon>Dikarya</taxon>
        <taxon>Ascomycota</taxon>
        <taxon>Pezizomycotina</taxon>
        <taxon>Dothideomycetes</taxon>
        <taxon>Pleosporomycetidae</taxon>
        <taxon>Pleosporales</taxon>
        <taxon>Amniculicolaceae</taxon>
        <taxon>Amniculicola</taxon>
    </lineage>
</organism>
<gene>
    <name evidence="3" type="ORF">P154DRAFT_587731</name>
</gene>
<reference evidence="3" key="1">
    <citation type="journal article" date="2020" name="Stud. Mycol.">
        <title>101 Dothideomycetes genomes: a test case for predicting lifestyles and emergence of pathogens.</title>
        <authorList>
            <person name="Haridas S."/>
            <person name="Albert R."/>
            <person name="Binder M."/>
            <person name="Bloem J."/>
            <person name="Labutti K."/>
            <person name="Salamov A."/>
            <person name="Andreopoulos B."/>
            <person name="Baker S."/>
            <person name="Barry K."/>
            <person name="Bills G."/>
            <person name="Bluhm B."/>
            <person name="Cannon C."/>
            <person name="Castanera R."/>
            <person name="Culley D."/>
            <person name="Daum C."/>
            <person name="Ezra D."/>
            <person name="Gonzalez J."/>
            <person name="Henrissat B."/>
            <person name="Kuo A."/>
            <person name="Liang C."/>
            <person name="Lipzen A."/>
            <person name="Lutzoni F."/>
            <person name="Magnuson J."/>
            <person name="Mondo S."/>
            <person name="Nolan M."/>
            <person name="Ohm R."/>
            <person name="Pangilinan J."/>
            <person name="Park H.-J."/>
            <person name="Ramirez L."/>
            <person name="Alfaro M."/>
            <person name="Sun H."/>
            <person name="Tritt A."/>
            <person name="Yoshinaga Y."/>
            <person name="Zwiers L.-H."/>
            <person name="Turgeon B."/>
            <person name="Goodwin S."/>
            <person name="Spatafora J."/>
            <person name="Crous P."/>
            <person name="Grigoriev I."/>
        </authorList>
    </citation>
    <scope>NUCLEOTIDE SEQUENCE</scope>
    <source>
        <strain evidence="3">CBS 123094</strain>
    </source>
</reference>
<evidence type="ECO:0000256" key="2">
    <source>
        <dbReference type="SAM" id="SignalP"/>
    </source>
</evidence>
<keyword evidence="4" id="KW-1185">Reference proteome</keyword>
<feature type="region of interest" description="Disordered" evidence="1">
    <location>
        <begin position="247"/>
        <end position="378"/>
    </location>
</feature>
<dbReference type="EMBL" id="ML977683">
    <property type="protein sequence ID" value="KAF1993840.1"/>
    <property type="molecule type" value="Genomic_DNA"/>
</dbReference>
<feature type="compositionally biased region" description="Basic and acidic residues" evidence="1">
    <location>
        <begin position="79"/>
        <end position="88"/>
    </location>
</feature>
<dbReference type="AlphaFoldDB" id="A0A6A5VWR4"/>